<dbReference type="EMBL" id="FOES01000003">
    <property type="protein sequence ID" value="SEP79677.1"/>
    <property type="molecule type" value="Genomic_DNA"/>
</dbReference>
<keyword evidence="3" id="KW-1185">Reference proteome</keyword>
<name>A0A1H9AT73_9BACI</name>
<feature type="transmembrane region" description="Helical" evidence="1">
    <location>
        <begin position="36"/>
        <end position="57"/>
    </location>
</feature>
<feature type="transmembrane region" description="Helical" evidence="1">
    <location>
        <begin position="6"/>
        <end position="24"/>
    </location>
</feature>
<proteinExistence type="predicted"/>
<protein>
    <submittedName>
        <fullName evidence="2">Branched-chain amino acid transport protein (AzlD)</fullName>
    </submittedName>
</protein>
<dbReference type="Pfam" id="PF05437">
    <property type="entry name" value="AzlD"/>
    <property type="match status" value="1"/>
</dbReference>
<sequence length="97" mass="10450">MIMMTIIGMAIVTAVPRFIPAFFMGQTTFKPWVNRWLNAIPFAALGALIFPGVMNVIEDRPLIGIAGGLIAAVIALFNVNVIFAVLGAILTVFLLTM</sequence>
<keyword evidence="1" id="KW-0812">Transmembrane</keyword>
<feature type="transmembrane region" description="Helical" evidence="1">
    <location>
        <begin position="63"/>
        <end position="96"/>
    </location>
</feature>
<dbReference type="InterPro" id="IPR008407">
    <property type="entry name" value="Brnchd-chn_aa_trnsp_AzlD"/>
</dbReference>
<reference evidence="2 3" key="1">
    <citation type="submission" date="2016-10" db="EMBL/GenBank/DDBJ databases">
        <authorList>
            <person name="de Groot N.N."/>
        </authorList>
    </citation>
    <scope>NUCLEOTIDE SEQUENCE [LARGE SCALE GENOMIC DNA]</scope>
    <source>
        <strain evidence="2 3">DSM 21633</strain>
    </source>
</reference>
<accession>A0A1H9AT73</accession>
<keyword evidence="1" id="KW-1133">Transmembrane helix</keyword>
<dbReference type="OrthoDB" id="9811308at2"/>
<dbReference type="AlphaFoldDB" id="A0A1H9AT73"/>
<keyword evidence="1" id="KW-0472">Membrane</keyword>
<gene>
    <name evidence="2" type="ORF">SAMN05216362_10338</name>
</gene>
<evidence type="ECO:0000313" key="2">
    <source>
        <dbReference type="EMBL" id="SEP79677.1"/>
    </source>
</evidence>
<evidence type="ECO:0000256" key="1">
    <source>
        <dbReference type="SAM" id="Phobius"/>
    </source>
</evidence>
<dbReference type="Proteomes" id="UP000199427">
    <property type="component" value="Unassembled WGS sequence"/>
</dbReference>
<evidence type="ECO:0000313" key="3">
    <source>
        <dbReference type="Proteomes" id="UP000199427"/>
    </source>
</evidence>
<dbReference type="RefSeq" id="WP_091772451.1">
    <property type="nucleotide sequence ID" value="NZ_FOES01000003.1"/>
</dbReference>
<dbReference type="STRING" id="571933.SAMN05216362_10338"/>
<organism evidence="2 3">
    <name type="scientific">Piscibacillus halophilus</name>
    <dbReference type="NCBI Taxonomy" id="571933"/>
    <lineage>
        <taxon>Bacteria</taxon>
        <taxon>Bacillati</taxon>
        <taxon>Bacillota</taxon>
        <taxon>Bacilli</taxon>
        <taxon>Bacillales</taxon>
        <taxon>Bacillaceae</taxon>
        <taxon>Piscibacillus</taxon>
    </lineage>
</organism>